<keyword evidence="6" id="KW-0564">Palmitate</keyword>
<feature type="signal peptide" evidence="11">
    <location>
        <begin position="1"/>
        <end position="24"/>
    </location>
</feature>
<dbReference type="Pfam" id="PF01529">
    <property type="entry name" value="DHHC"/>
    <property type="match status" value="1"/>
</dbReference>
<evidence type="ECO:0000256" key="2">
    <source>
        <dbReference type="ARBA" id="ARBA00022679"/>
    </source>
</evidence>
<feature type="transmembrane region" description="Helical" evidence="10">
    <location>
        <begin position="173"/>
        <end position="197"/>
    </location>
</feature>
<keyword evidence="11" id="KW-0732">Signal</keyword>
<evidence type="ECO:0000256" key="7">
    <source>
        <dbReference type="ARBA" id="ARBA00023288"/>
    </source>
</evidence>
<keyword evidence="3 10" id="KW-0812">Transmembrane</keyword>
<dbReference type="InterPro" id="IPR001594">
    <property type="entry name" value="Palmitoyltrfase_DHHC"/>
</dbReference>
<evidence type="ECO:0000256" key="8">
    <source>
        <dbReference type="ARBA" id="ARBA00023315"/>
    </source>
</evidence>
<protein>
    <recommendedName>
        <fullName evidence="10">Palmitoyltransferase</fullName>
        <ecNumber evidence="10">2.3.1.225</ecNumber>
    </recommendedName>
</protein>
<dbReference type="GO" id="GO:0016020">
    <property type="term" value="C:membrane"/>
    <property type="evidence" value="ECO:0007669"/>
    <property type="project" value="UniProtKB-SubCell"/>
</dbReference>
<dbReference type="AlphaFoldDB" id="A0AAF0F497"/>
<evidence type="ECO:0000256" key="4">
    <source>
        <dbReference type="ARBA" id="ARBA00022989"/>
    </source>
</evidence>
<keyword evidence="8 10" id="KW-0012">Acyltransferase</keyword>
<dbReference type="EMBL" id="CP119963">
    <property type="protein sequence ID" value="WFD40269.1"/>
    <property type="molecule type" value="Genomic_DNA"/>
</dbReference>
<dbReference type="GO" id="GO:0019706">
    <property type="term" value="F:protein-cysteine S-palmitoyltransferase activity"/>
    <property type="evidence" value="ECO:0007669"/>
    <property type="project" value="UniProtKB-EC"/>
</dbReference>
<evidence type="ECO:0000256" key="9">
    <source>
        <dbReference type="ARBA" id="ARBA00048048"/>
    </source>
</evidence>
<name>A0AAF0F497_9BASI</name>
<dbReference type="RefSeq" id="XP_060123166.1">
    <property type="nucleotide sequence ID" value="XM_060267183.1"/>
</dbReference>
<feature type="chain" id="PRO_5042158167" description="Palmitoyltransferase" evidence="11">
    <location>
        <begin position="25"/>
        <end position="325"/>
    </location>
</feature>
<evidence type="ECO:0000256" key="10">
    <source>
        <dbReference type="RuleBase" id="RU079119"/>
    </source>
</evidence>
<comment type="subcellular location">
    <subcellularLocation>
        <location evidence="1">Membrane</location>
        <topology evidence="1">Multi-pass membrane protein</topology>
    </subcellularLocation>
</comment>
<comment type="catalytic activity">
    <reaction evidence="9 10">
        <text>L-cysteinyl-[protein] + hexadecanoyl-CoA = S-hexadecanoyl-L-cysteinyl-[protein] + CoA</text>
        <dbReference type="Rhea" id="RHEA:36683"/>
        <dbReference type="Rhea" id="RHEA-COMP:10131"/>
        <dbReference type="Rhea" id="RHEA-COMP:11032"/>
        <dbReference type="ChEBI" id="CHEBI:29950"/>
        <dbReference type="ChEBI" id="CHEBI:57287"/>
        <dbReference type="ChEBI" id="CHEBI:57379"/>
        <dbReference type="ChEBI" id="CHEBI:74151"/>
        <dbReference type="EC" id="2.3.1.225"/>
    </reaction>
</comment>
<keyword evidence="4 10" id="KW-1133">Transmembrane helix</keyword>
<feature type="transmembrane region" description="Helical" evidence="10">
    <location>
        <begin position="40"/>
        <end position="59"/>
    </location>
</feature>
<dbReference type="PANTHER" id="PTHR12246">
    <property type="entry name" value="PALMITOYLTRANSFERASE ZDHHC16"/>
    <property type="match status" value="1"/>
</dbReference>
<evidence type="ECO:0000259" key="12">
    <source>
        <dbReference type="Pfam" id="PF01529"/>
    </source>
</evidence>
<evidence type="ECO:0000256" key="11">
    <source>
        <dbReference type="SAM" id="SignalP"/>
    </source>
</evidence>
<evidence type="ECO:0000256" key="6">
    <source>
        <dbReference type="ARBA" id="ARBA00023139"/>
    </source>
</evidence>
<keyword evidence="14" id="KW-1185">Reference proteome</keyword>
<comment type="similarity">
    <text evidence="10">Belongs to the DHHC palmitoyltransferase family.</text>
</comment>
<feature type="domain" description="Palmitoyltransferase DHHC" evidence="12">
    <location>
        <begin position="85"/>
        <end position="209"/>
    </location>
</feature>
<evidence type="ECO:0000256" key="5">
    <source>
        <dbReference type="ARBA" id="ARBA00023136"/>
    </source>
</evidence>
<keyword evidence="5 10" id="KW-0472">Membrane</keyword>
<dbReference type="GeneID" id="85226906"/>
<keyword evidence="7" id="KW-0449">Lipoprotein</keyword>
<feature type="transmembrane region" description="Helical" evidence="10">
    <location>
        <begin position="131"/>
        <end position="153"/>
    </location>
</feature>
<sequence length="325" mass="36147">MSWLGRGSASVVVVLLLYAVGALSLDVVVPVWKGSVAQVGVRVLVAVALGGMSAWSYLVTGLRTSQRRGEVEAPNAYRTVKRSTGTRRWCSKCNAPKPDRCHHCRKCGTCILRMDHHCPWIMDSCIGLRNYHAFLLFLWYTTGLSVYTLYTLVSAFVRLLERDDEDIALPISWILLAALALIVGMALLPFFIFHVYLTSVNKTTLEYMEGMERVGEENQARDSAPPSSRQRLANLLTREADDEAHEALLPTTSASQLTPAQGQALRKAASRHNLYHVGIAANWRQVLGRSAWLWWAPVETPVCDGVHYRVNNESWVALQGALRAA</sequence>
<comment type="domain">
    <text evidence="10">The DHHC domain is required for palmitoyltransferase activity.</text>
</comment>
<keyword evidence="2 10" id="KW-0808">Transferase</keyword>
<organism evidence="13 14">
    <name type="scientific">Malassezia japonica</name>
    <dbReference type="NCBI Taxonomy" id="223818"/>
    <lineage>
        <taxon>Eukaryota</taxon>
        <taxon>Fungi</taxon>
        <taxon>Dikarya</taxon>
        <taxon>Basidiomycota</taxon>
        <taxon>Ustilaginomycotina</taxon>
        <taxon>Malasseziomycetes</taxon>
        <taxon>Malasseziales</taxon>
        <taxon>Malasseziaceae</taxon>
        <taxon>Malassezia</taxon>
    </lineage>
</organism>
<dbReference type="EC" id="2.3.1.225" evidence="10"/>
<evidence type="ECO:0000256" key="1">
    <source>
        <dbReference type="ARBA" id="ARBA00004141"/>
    </source>
</evidence>
<evidence type="ECO:0000313" key="13">
    <source>
        <dbReference type="EMBL" id="WFD40269.1"/>
    </source>
</evidence>
<reference evidence="13" key="1">
    <citation type="submission" date="2023-03" db="EMBL/GenBank/DDBJ databases">
        <title>Mating type loci evolution in Malassezia.</title>
        <authorList>
            <person name="Coelho M.A."/>
        </authorList>
    </citation>
    <scope>NUCLEOTIDE SEQUENCE</scope>
    <source>
        <strain evidence="13">CBS 9431</strain>
    </source>
</reference>
<accession>A0AAF0F497</accession>
<evidence type="ECO:0000313" key="14">
    <source>
        <dbReference type="Proteomes" id="UP001217754"/>
    </source>
</evidence>
<gene>
    <name evidence="13" type="primary">PFA3</name>
    <name evidence="13" type="ORF">MJAP1_003255</name>
</gene>
<dbReference type="Proteomes" id="UP001217754">
    <property type="component" value="Chromosome 6"/>
</dbReference>
<evidence type="ECO:0000256" key="3">
    <source>
        <dbReference type="ARBA" id="ARBA00022692"/>
    </source>
</evidence>
<proteinExistence type="inferred from homology"/>
<dbReference type="InterPro" id="IPR039859">
    <property type="entry name" value="PFA4/ZDH16/20/ERF2-like"/>
</dbReference>
<dbReference type="PROSITE" id="PS50216">
    <property type="entry name" value="DHHC"/>
    <property type="match status" value="1"/>
</dbReference>